<organism evidence="6 7">
    <name type="scientific">Pseudomonas aeruginosa</name>
    <dbReference type="NCBI Taxonomy" id="287"/>
    <lineage>
        <taxon>Bacteria</taxon>
        <taxon>Pseudomonadati</taxon>
        <taxon>Pseudomonadota</taxon>
        <taxon>Gammaproteobacteria</taxon>
        <taxon>Pseudomonadales</taxon>
        <taxon>Pseudomonadaceae</taxon>
        <taxon>Pseudomonas</taxon>
    </lineage>
</organism>
<dbReference type="CDD" id="cd00452">
    <property type="entry name" value="KDPG_aldolase"/>
    <property type="match status" value="1"/>
</dbReference>
<keyword evidence="4" id="KW-0456">Lyase</keyword>
<comment type="subunit">
    <text evidence="3">Homotrimer.</text>
</comment>
<dbReference type="GO" id="GO:0016829">
    <property type="term" value="F:lyase activity"/>
    <property type="evidence" value="ECO:0007669"/>
    <property type="project" value="UniProtKB-KW"/>
</dbReference>
<evidence type="ECO:0000256" key="4">
    <source>
        <dbReference type="ARBA" id="ARBA00023239"/>
    </source>
</evidence>
<comment type="caution">
    <text evidence="6">The sequence shown here is derived from an EMBL/GenBank/DDBJ whole genome shotgun (WGS) entry which is preliminary data.</text>
</comment>
<dbReference type="EMBL" id="RBSQ01000795">
    <property type="protein sequence ID" value="RMS52322.1"/>
    <property type="molecule type" value="Genomic_DNA"/>
</dbReference>
<feature type="non-terminal residue" evidence="6">
    <location>
        <position position="1"/>
    </location>
</feature>
<dbReference type="PANTHER" id="PTHR30246">
    <property type="entry name" value="2-KETO-3-DEOXY-6-PHOSPHOGLUCONATE ALDOLASE"/>
    <property type="match status" value="1"/>
</dbReference>
<dbReference type="Pfam" id="PF01081">
    <property type="entry name" value="Aldolase"/>
    <property type="match status" value="1"/>
</dbReference>
<dbReference type="Gene3D" id="3.20.20.70">
    <property type="entry name" value="Aldolase class I"/>
    <property type="match status" value="1"/>
</dbReference>
<gene>
    <name evidence="6" type="ORF">ALP65_00389</name>
</gene>
<sequence>FPAEVSGGPAALKAFSGPFPDIRFCPTGGVSLNNLADYLAVPNVMCVGGTWMLPKAVVDRGDWAQVERLSREALERFAEHRRH</sequence>
<name>A0A3M5DQP9_PSEAI</name>
<dbReference type="SUPFAM" id="SSF51569">
    <property type="entry name" value="Aldolase"/>
    <property type="match status" value="1"/>
</dbReference>
<reference evidence="6 7" key="1">
    <citation type="submission" date="2018-08" db="EMBL/GenBank/DDBJ databases">
        <title>Recombination of ecologically and evolutionarily significant loci maintains genetic cohesion in the Pseudomonas syringae species complex.</title>
        <authorList>
            <person name="Dillon M."/>
            <person name="Thakur S."/>
            <person name="Almeida R.N.D."/>
            <person name="Weir B.S."/>
            <person name="Guttman D.S."/>
        </authorList>
    </citation>
    <scope>NUCLEOTIDE SEQUENCE [LARGE SCALE GENOMIC DNA]</scope>
    <source>
        <strain evidence="6 7">ICMP 7846</strain>
    </source>
</reference>
<evidence type="ECO:0000313" key="7">
    <source>
        <dbReference type="Proteomes" id="UP000270834"/>
    </source>
</evidence>
<evidence type="ECO:0000256" key="2">
    <source>
        <dbReference type="ARBA" id="ARBA00006906"/>
    </source>
</evidence>
<evidence type="ECO:0008006" key="8">
    <source>
        <dbReference type="Google" id="ProtNLM"/>
    </source>
</evidence>
<evidence type="ECO:0000313" key="6">
    <source>
        <dbReference type="EMBL" id="RMS52322.1"/>
    </source>
</evidence>
<evidence type="ECO:0000256" key="5">
    <source>
        <dbReference type="ARBA" id="ARBA00023277"/>
    </source>
</evidence>
<comment type="similarity">
    <text evidence="2">Belongs to the KHG/KDPG aldolase family.</text>
</comment>
<evidence type="ECO:0000256" key="1">
    <source>
        <dbReference type="ARBA" id="ARBA00004761"/>
    </source>
</evidence>
<dbReference type="InterPro" id="IPR013785">
    <property type="entry name" value="Aldolase_TIM"/>
</dbReference>
<protein>
    <recommendedName>
        <fullName evidence="8">4-hydroxy-2-oxoglutarate aldolase</fullName>
    </recommendedName>
</protein>
<dbReference type="Proteomes" id="UP000270834">
    <property type="component" value="Unassembled WGS sequence"/>
</dbReference>
<keyword evidence="5" id="KW-0119">Carbohydrate metabolism</keyword>
<evidence type="ECO:0000256" key="3">
    <source>
        <dbReference type="ARBA" id="ARBA00011233"/>
    </source>
</evidence>
<proteinExistence type="inferred from homology"/>
<dbReference type="AlphaFoldDB" id="A0A3M5DQP9"/>
<dbReference type="InterPro" id="IPR000887">
    <property type="entry name" value="Aldlse_KDPG_KHG"/>
</dbReference>
<dbReference type="PANTHER" id="PTHR30246:SF1">
    <property type="entry name" value="2-DEHYDRO-3-DEOXY-6-PHOSPHOGALACTONATE ALDOLASE-RELATED"/>
    <property type="match status" value="1"/>
</dbReference>
<accession>A0A3M5DQP9</accession>
<comment type="pathway">
    <text evidence="1">Carbohydrate acid metabolism.</text>
</comment>